<feature type="region of interest" description="Disordered" evidence="1">
    <location>
        <begin position="124"/>
        <end position="204"/>
    </location>
</feature>
<protein>
    <submittedName>
        <fullName evidence="3">Uncharacterized protein</fullName>
    </submittedName>
</protein>
<keyword evidence="2" id="KW-1133">Transmembrane helix</keyword>
<organism evidence="3 4">
    <name type="scientific">Forsythia ovata</name>
    <dbReference type="NCBI Taxonomy" id="205694"/>
    <lineage>
        <taxon>Eukaryota</taxon>
        <taxon>Viridiplantae</taxon>
        <taxon>Streptophyta</taxon>
        <taxon>Embryophyta</taxon>
        <taxon>Tracheophyta</taxon>
        <taxon>Spermatophyta</taxon>
        <taxon>Magnoliopsida</taxon>
        <taxon>eudicotyledons</taxon>
        <taxon>Gunneridae</taxon>
        <taxon>Pentapetalae</taxon>
        <taxon>asterids</taxon>
        <taxon>lamiids</taxon>
        <taxon>Lamiales</taxon>
        <taxon>Oleaceae</taxon>
        <taxon>Forsythieae</taxon>
        <taxon>Forsythia</taxon>
    </lineage>
</organism>
<dbReference type="Proteomes" id="UP001604277">
    <property type="component" value="Unassembled WGS sequence"/>
</dbReference>
<reference evidence="4" key="1">
    <citation type="submission" date="2024-07" db="EMBL/GenBank/DDBJ databases">
        <title>Two chromosome-level genome assemblies of Korean endemic species Abeliophyllum distichum and Forsythia ovata (Oleaceae).</title>
        <authorList>
            <person name="Jang H."/>
        </authorList>
    </citation>
    <scope>NUCLEOTIDE SEQUENCE [LARGE SCALE GENOMIC DNA]</scope>
</reference>
<feature type="compositionally biased region" description="Polar residues" evidence="1">
    <location>
        <begin position="187"/>
        <end position="197"/>
    </location>
</feature>
<comment type="caution">
    <text evidence="3">The sequence shown here is derived from an EMBL/GenBank/DDBJ whole genome shotgun (WGS) entry which is preliminary data.</text>
</comment>
<evidence type="ECO:0000256" key="1">
    <source>
        <dbReference type="SAM" id="MobiDB-lite"/>
    </source>
</evidence>
<feature type="transmembrane region" description="Helical" evidence="2">
    <location>
        <begin position="54"/>
        <end position="75"/>
    </location>
</feature>
<dbReference type="PANTHER" id="PTHR35278">
    <property type="entry name" value="TRANSMEMBRANE PROTEIN-RELATED"/>
    <property type="match status" value="1"/>
</dbReference>
<keyword evidence="2" id="KW-0812">Transmembrane</keyword>
<keyword evidence="4" id="KW-1185">Reference proteome</keyword>
<name>A0ABD1PVY7_9LAMI</name>
<evidence type="ECO:0000313" key="4">
    <source>
        <dbReference type="Proteomes" id="UP001604277"/>
    </source>
</evidence>
<gene>
    <name evidence="3" type="ORF">Fot_51284</name>
</gene>
<dbReference type="EMBL" id="JBFOLJ010000017">
    <property type="protein sequence ID" value="KAL2467759.1"/>
    <property type="molecule type" value="Genomic_DNA"/>
</dbReference>
<evidence type="ECO:0000256" key="2">
    <source>
        <dbReference type="SAM" id="Phobius"/>
    </source>
</evidence>
<dbReference type="AlphaFoldDB" id="A0ABD1PVY7"/>
<feature type="region of interest" description="Disordered" evidence="1">
    <location>
        <begin position="216"/>
        <end position="235"/>
    </location>
</feature>
<accession>A0ABD1PVY7</accession>
<evidence type="ECO:0000313" key="3">
    <source>
        <dbReference type="EMBL" id="KAL2467759.1"/>
    </source>
</evidence>
<sequence length="235" mass="27376">MGNVVGSFFSGFSQVIGKLLGHPLDFLAGKSCDSICGSTWDFICYIENFCVSHLLKVAMVATLSYFVLLFFYLTYKLGICQCICYTLCRTTWACFATCFSMLDFCCTYLCFKLKSVKRTNRRRKRDIEKELSSSTGTSEEDYEDSFSFQPPKNFKDRRSLSGRKRNYKQEHLRRALRPNSHRANLGISRNSIHLQTRNTEDGNHISPVHHIRVTRSSKFAHQRSRHKCRTHHRRR</sequence>
<proteinExistence type="predicted"/>
<dbReference type="PANTHER" id="PTHR35278:SF1">
    <property type="entry name" value="F8K7.16"/>
    <property type="match status" value="1"/>
</dbReference>
<keyword evidence="2" id="KW-0472">Membrane</keyword>